<dbReference type="OrthoDB" id="9806653at2"/>
<dbReference type="InterPro" id="IPR028098">
    <property type="entry name" value="Glyco_trans_4-like_N"/>
</dbReference>
<evidence type="ECO:0000313" key="3">
    <source>
        <dbReference type="EMBL" id="EGA90830.1"/>
    </source>
</evidence>
<dbReference type="Gene3D" id="3.40.50.2000">
    <property type="entry name" value="Glycogen Phosphorylase B"/>
    <property type="match status" value="2"/>
</dbReference>
<protein>
    <submittedName>
        <fullName evidence="3">Glycosyl transferase GT4 family protein</fullName>
    </submittedName>
</protein>
<dbReference type="SUPFAM" id="SSF53756">
    <property type="entry name" value="UDP-Glycosyltransferase/glycogen phosphorylase"/>
    <property type="match status" value="1"/>
</dbReference>
<dbReference type="eggNOG" id="COG0438">
    <property type="taxonomic scope" value="Bacteria"/>
</dbReference>
<dbReference type="EMBL" id="AEPB01000010">
    <property type="protein sequence ID" value="EGA90830.1"/>
    <property type="molecule type" value="Genomic_DNA"/>
</dbReference>
<name>E7RDS4_9BACL</name>
<evidence type="ECO:0000313" key="4">
    <source>
        <dbReference type="Proteomes" id="UP000003052"/>
    </source>
</evidence>
<feature type="domain" description="Glycosyltransferase subfamily 4-like N-terminal" evidence="2">
    <location>
        <begin position="14"/>
        <end position="171"/>
    </location>
</feature>
<organism evidence="3 4">
    <name type="scientific">Planococcus donghaensis MPA1U2</name>
    <dbReference type="NCBI Taxonomy" id="933115"/>
    <lineage>
        <taxon>Bacteria</taxon>
        <taxon>Bacillati</taxon>
        <taxon>Bacillota</taxon>
        <taxon>Bacilli</taxon>
        <taxon>Bacillales</taxon>
        <taxon>Caryophanaceae</taxon>
        <taxon>Planococcus</taxon>
    </lineage>
</organism>
<dbReference type="PANTHER" id="PTHR12526:SF630">
    <property type="entry name" value="GLYCOSYLTRANSFERASE"/>
    <property type="match status" value="1"/>
</dbReference>
<dbReference type="Pfam" id="PF00534">
    <property type="entry name" value="Glycos_transf_1"/>
    <property type="match status" value="1"/>
</dbReference>
<dbReference type="InterPro" id="IPR001296">
    <property type="entry name" value="Glyco_trans_1"/>
</dbReference>
<reference evidence="3 4" key="1">
    <citation type="journal article" date="2011" name="J. Bacteriol.">
        <title>The Draft Genome of Planococcus donghaensis MPA1U2 Reveals Nonsporulation Pathways Controlled by a Conserved Spo0A Regulon.</title>
        <authorList>
            <person name="Pearson M.D."/>
            <person name="Noller H.F."/>
        </authorList>
    </citation>
    <scope>NUCLEOTIDE SEQUENCE [LARGE SCALE GENOMIC DNA]</scope>
    <source>
        <strain evidence="3 4">MPA1U2</strain>
    </source>
</reference>
<accession>E7RDS4</accession>
<feature type="domain" description="Glycosyl transferase family 1" evidence="1">
    <location>
        <begin position="182"/>
        <end position="304"/>
    </location>
</feature>
<dbReference type="Proteomes" id="UP000003052">
    <property type="component" value="Unassembled WGS sequence"/>
</dbReference>
<gene>
    <name evidence="3" type="ORF">GPDM_03010</name>
</gene>
<comment type="caution">
    <text evidence="3">The sequence shown here is derived from an EMBL/GenBank/DDBJ whole genome shotgun (WGS) entry which is preliminary data.</text>
</comment>
<dbReference type="GO" id="GO:0016757">
    <property type="term" value="F:glycosyltransferase activity"/>
    <property type="evidence" value="ECO:0007669"/>
    <property type="project" value="InterPro"/>
</dbReference>
<proteinExistence type="predicted"/>
<evidence type="ECO:0000259" key="1">
    <source>
        <dbReference type="Pfam" id="PF00534"/>
    </source>
</evidence>
<keyword evidence="3" id="KW-0808">Transferase</keyword>
<dbReference type="RefSeq" id="WP_008428798.1">
    <property type="nucleotide sequence ID" value="NZ_AEPB01000010.1"/>
</dbReference>
<sequence>MKKKLVLLNTGLNYGGMERVVFIAQKLLEKNFEVILVTLYANNPDYKLSSEYIDLKCPPLKGKIPKILNVFKRTIAVKKMKKMIKPDIVMSFGTAANFSNVASKNKEKVIVGIRSYDWLTNFFANYSIDKWTYNKADKVVSVSKLIKKDADKIFCLKNQKSEYLYNPYDINLIIKKADEPIKDFEMKKNGKNIISVGRLANQKGFNHLIKSFSLILKDFPNSNLVIIGKGEKEDLLKKLIRELGIESHVTLLGGKDNPYKYMKEADLYVLSSVSEGFPNAMVEAMAVGLPILAVDCKSGPREILSISGLHENNPKNENSIEKCDYGLIAPEVSGNLNYSADVIGDSERILAEGMKLFLGNASLREYYSSKSIERAKEFTYEKFENKLTEILNNN</sequence>
<evidence type="ECO:0000259" key="2">
    <source>
        <dbReference type="Pfam" id="PF13439"/>
    </source>
</evidence>
<dbReference type="CDD" id="cd03811">
    <property type="entry name" value="GT4_GT28_WabH-like"/>
    <property type="match status" value="1"/>
</dbReference>
<dbReference type="PANTHER" id="PTHR12526">
    <property type="entry name" value="GLYCOSYLTRANSFERASE"/>
    <property type="match status" value="1"/>
</dbReference>
<dbReference type="AlphaFoldDB" id="E7RDS4"/>
<dbReference type="Pfam" id="PF13439">
    <property type="entry name" value="Glyco_transf_4"/>
    <property type="match status" value="1"/>
</dbReference>